<dbReference type="AlphaFoldDB" id="A0A090BUD3"/>
<dbReference type="HOGENOM" id="CLU_2453668_0_0_6"/>
<dbReference type="InterPro" id="IPR029060">
    <property type="entry name" value="PIN-like_dom_sf"/>
</dbReference>
<evidence type="ECO:0008006" key="3">
    <source>
        <dbReference type="Google" id="ProtNLM"/>
    </source>
</evidence>
<name>A0A090BUD3_9GAMM</name>
<gene>
    <name evidence="1" type="ORF">THII_0609</name>
</gene>
<dbReference type="KEGG" id="tig:THII_0609"/>
<sequence>MAGYGAKKYAALRNLILRLGQQARRILPQADRGKDTIFISAISLMEILYLSQAKRITIDLLEMTTFITNSTNYILAPVDAHMVLSAATI</sequence>
<organism evidence="1 2">
    <name type="scientific">Thioploca ingrica</name>
    <dbReference type="NCBI Taxonomy" id="40754"/>
    <lineage>
        <taxon>Bacteria</taxon>
        <taxon>Pseudomonadati</taxon>
        <taxon>Pseudomonadota</taxon>
        <taxon>Gammaproteobacteria</taxon>
        <taxon>Thiotrichales</taxon>
        <taxon>Thiotrichaceae</taxon>
        <taxon>Thioploca</taxon>
    </lineage>
</organism>
<evidence type="ECO:0000313" key="1">
    <source>
        <dbReference type="EMBL" id="BAP54906.1"/>
    </source>
</evidence>
<keyword evidence="2" id="KW-1185">Reference proteome</keyword>
<dbReference type="EMBL" id="AP014633">
    <property type="protein sequence ID" value="BAP54906.1"/>
    <property type="molecule type" value="Genomic_DNA"/>
</dbReference>
<protein>
    <recommendedName>
        <fullName evidence="3">PIN domain-containing protein</fullName>
    </recommendedName>
</protein>
<reference evidence="1 2" key="1">
    <citation type="journal article" date="2014" name="ISME J.">
        <title>Ecophysiology of Thioploca ingrica as revealed by the complete genome sequence supplemented with proteomic evidence.</title>
        <authorList>
            <person name="Kojima H."/>
            <person name="Ogura Y."/>
            <person name="Yamamoto N."/>
            <person name="Togashi T."/>
            <person name="Mori H."/>
            <person name="Watanabe T."/>
            <person name="Nemoto F."/>
            <person name="Kurokawa K."/>
            <person name="Hayashi T."/>
            <person name="Fukui M."/>
        </authorList>
    </citation>
    <scope>NUCLEOTIDE SEQUENCE [LARGE SCALE GENOMIC DNA]</scope>
</reference>
<dbReference type="SUPFAM" id="SSF88723">
    <property type="entry name" value="PIN domain-like"/>
    <property type="match status" value="1"/>
</dbReference>
<proteinExistence type="predicted"/>
<accession>A0A090BUD3</accession>
<dbReference type="Proteomes" id="UP000031623">
    <property type="component" value="Chromosome"/>
</dbReference>
<evidence type="ECO:0000313" key="2">
    <source>
        <dbReference type="Proteomes" id="UP000031623"/>
    </source>
</evidence>